<dbReference type="EMBL" id="RQPI01000029">
    <property type="protein sequence ID" value="RQW07777.1"/>
    <property type="molecule type" value="Genomic_DNA"/>
</dbReference>
<comment type="caution">
    <text evidence="2">The sequence shown here is derived from an EMBL/GenBank/DDBJ whole genome shotgun (WGS) entry which is preliminary data.</text>
</comment>
<evidence type="ECO:0000259" key="1">
    <source>
        <dbReference type="Pfam" id="PF12674"/>
    </source>
</evidence>
<dbReference type="InterPro" id="IPR025868">
    <property type="entry name" value="Zn_ribbon_dom_put"/>
</dbReference>
<dbReference type="AlphaFoldDB" id="A0A3N9NWT9"/>
<reference evidence="2 3" key="1">
    <citation type="submission" date="2018-11" db="EMBL/GenBank/DDBJ databases">
        <title>Genome sequence of strain 7197.</title>
        <authorList>
            <person name="Gao J."/>
            <person name="Sun J."/>
        </authorList>
    </citation>
    <scope>NUCLEOTIDE SEQUENCE [LARGE SCALE GENOMIC DNA]</scope>
    <source>
        <strain evidence="2 3">7197</strain>
    </source>
</reference>
<keyword evidence="3" id="KW-1185">Reference proteome</keyword>
<proteinExistence type="predicted"/>
<accession>A0A3N9NWT9</accession>
<name>A0A3N9NWT9_9BACL</name>
<organism evidence="2 3">
    <name type="scientific">Paenibacillus rhizophilus</name>
    <dbReference type="NCBI Taxonomy" id="1850366"/>
    <lineage>
        <taxon>Bacteria</taxon>
        <taxon>Bacillati</taxon>
        <taxon>Bacillota</taxon>
        <taxon>Bacilli</taxon>
        <taxon>Bacillales</taxon>
        <taxon>Paenibacillaceae</taxon>
        <taxon>Paenibacillus</taxon>
    </lineage>
</organism>
<feature type="domain" description="Putative zinc ribbon" evidence="1">
    <location>
        <begin position="1"/>
        <end position="74"/>
    </location>
</feature>
<protein>
    <submittedName>
        <fullName evidence="2">Transcriptional regulator</fullName>
    </submittedName>
</protein>
<dbReference type="OrthoDB" id="9801008at2"/>
<dbReference type="Pfam" id="PF12674">
    <property type="entry name" value="Zn_ribbon_2"/>
    <property type="match status" value="1"/>
</dbReference>
<sequence>MPMEEENLLGTERNGAKTEEYCLYCYEGGEFKQPDITLQGMVDLCAGYLVQNGMDEADARGLLAETLPLLKRWRQESAS</sequence>
<evidence type="ECO:0000313" key="3">
    <source>
        <dbReference type="Proteomes" id="UP000282529"/>
    </source>
</evidence>
<dbReference type="Proteomes" id="UP000282529">
    <property type="component" value="Unassembled WGS sequence"/>
</dbReference>
<evidence type="ECO:0000313" key="2">
    <source>
        <dbReference type="EMBL" id="RQW07777.1"/>
    </source>
</evidence>
<gene>
    <name evidence="2" type="ORF">EH198_24235</name>
</gene>